<dbReference type="OrthoDB" id="6105996at2"/>
<dbReference type="HOGENOM" id="CLU_2155295_0_0_6"/>
<evidence type="ECO:0000313" key="2">
    <source>
        <dbReference type="EMBL" id="ABR69310.1"/>
    </source>
</evidence>
<organism evidence="2">
    <name type="scientific">Marinomonas sp. (strain MWYL1)</name>
    <dbReference type="NCBI Taxonomy" id="400668"/>
    <lineage>
        <taxon>Bacteria</taxon>
        <taxon>Pseudomonadati</taxon>
        <taxon>Pseudomonadota</taxon>
        <taxon>Gammaproteobacteria</taxon>
        <taxon>Oceanospirillales</taxon>
        <taxon>Oceanospirillaceae</taxon>
        <taxon>Marinomonas</taxon>
    </lineage>
</organism>
<evidence type="ECO:0000256" key="1">
    <source>
        <dbReference type="SAM" id="MobiDB-lite"/>
    </source>
</evidence>
<feature type="compositionally biased region" description="Basic residues" evidence="1">
    <location>
        <begin position="98"/>
        <end position="111"/>
    </location>
</feature>
<dbReference type="KEGG" id="mmw:Mmwyl1_0372"/>
<name>A6VS81_MARMS</name>
<gene>
    <name evidence="2" type="ordered locus">Mmwyl1_0372</name>
</gene>
<proteinExistence type="predicted"/>
<sequence length="111" mass="12464">MATFTQTDPLEQPTESLEQNRKAFAVSLSTFEQDHTEVVSHMQAIVDILLKQKQFAEALKEIEQLKGLAASNKKVKIAMLEMKGRIKQVGARSGFRSRATKKYATKKPKSV</sequence>
<reference evidence="2" key="1">
    <citation type="submission" date="2007-06" db="EMBL/GenBank/DDBJ databases">
        <title>Complete sequence of Marinomonas sp. MWYL1.</title>
        <authorList>
            <consortium name="US DOE Joint Genome Institute"/>
            <person name="Copeland A."/>
            <person name="Lucas S."/>
            <person name="Lapidus A."/>
            <person name="Barry K."/>
            <person name="Glavina del Rio T."/>
            <person name="Dalin E."/>
            <person name="Tice H."/>
            <person name="Pitluck S."/>
            <person name="Kiss H."/>
            <person name="Brettin T."/>
            <person name="Bruce D."/>
            <person name="Detter J.C."/>
            <person name="Han C."/>
            <person name="Schmutz J."/>
            <person name="Larimer F."/>
            <person name="Land M."/>
            <person name="Hauser L."/>
            <person name="Kyrpides N."/>
            <person name="Kim E."/>
            <person name="Johnston A.W.B."/>
            <person name="Todd J.D."/>
            <person name="Rogers R."/>
            <person name="Wexler M."/>
            <person name="Bond P.L."/>
            <person name="Li Y."/>
            <person name="Richardson P."/>
        </authorList>
    </citation>
    <scope>NUCLEOTIDE SEQUENCE [LARGE SCALE GENOMIC DNA]</scope>
    <source>
        <strain evidence="2">MWYL1</strain>
    </source>
</reference>
<dbReference type="EMBL" id="CP000749">
    <property type="protein sequence ID" value="ABR69310.1"/>
    <property type="molecule type" value="Genomic_DNA"/>
</dbReference>
<dbReference type="AlphaFoldDB" id="A6VS81"/>
<accession>A6VS81</accession>
<feature type="region of interest" description="Disordered" evidence="1">
    <location>
        <begin position="91"/>
        <end position="111"/>
    </location>
</feature>
<protein>
    <submittedName>
        <fullName evidence="2">Uncharacterized protein</fullName>
    </submittedName>
</protein>